<reference evidence="2" key="1">
    <citation type="submission" date="2019-08" db="EMBL/GenBank/DDBJ databases">
        <authorList>
            <person name="Kucharzyk K."/>
            <person name="Murdoch R.W."/>
            <person name="Higgins S."/>
            <person name="Loffler F."/>
        </authorList>
    </citation>
    <scope>NUCLEOTIDE SEQUENCE</scope>
</reference>
<organism evidence="2">
    <name type="scientific">bioreactor metagenome</name>
    <dbReference type="NCBI Taxonomy" id="1076179"/>
    <lineage>
        <taxon>unclassified sequences</taxon>
        <taxon>metagenomes</taxon>
        <taxon>ecological metagenomes</taxon>
    </lineage>
</organism>
<comment type="caution">
    <text evidence="2">The sequence shown here is derived from an EMBL/GenBank/DDBJ whole genome shotgun (WGS) entry which is preliminary data.</text>
</comment>
<proteinExistence type="predicted"/>
<protein>
    <submittedName>
        <fullName evidence="2">Uncharacterized protein</fullName>
    </submittedName>
</protein>
<feature type="region of interest" description="Disordered" evidence="1">
    <location>
        <begin position="1"/>
        <end position="21"/>
    </location>
</feature>
<dbReference type="AlphaFoldDB" id="A0A645JQC1"/>
<dbReference type="EMBL" id="VSSQ01140493">
    <property type="protein sequence ID" value="MPN62454.1"/>
    <property type="molecule type" value="Genomic_DNA"/>
</dbReference>
<accession>A0A645JQC1</accession>
<evidence type="ECO:0000313" key="2">
    <source>
        <dbReference type="EMBL" id="MPN62454.1"/>
    </source>
</evidence>
<gene>
    <name evidence="2" type="ORF">SDC9_210203</name>
</gene>
<name>A0A645JQC1_9ZZZZ</name>
<sequence>MRDGDPLTQGGRADRFAPLQPGCDQPLRKSMHAFKHLSNPVEKLVLARYLQFEMNVLDPQQIGDRVQFFLLSPNHSGISDCQGVLRRRSFCQTAIAA</sequence>
<evidence type="ECO:0000256" key="1">
    <source>
        <dbReference type="SAM" id="MobiDB-lite"/>
    </source>
</evidence>